<comment type="caution">
    <text evidence="1">The sequence shown here is derived from an EMBL/GenBank/DDBJ whole genome shotgun (WGS) entry which is preliminary data.</text>
</comment>
<evidence type="ECO:0000313" key="1">
    <source>
        <dbReference type="EMBL" id="KAE8674378.1"/>
    </source>
</evidence>
<reference evidence="1" key="1">
    <citation type="submission" date="2019-09" db="EMBL/GenBank/DDBJ databases">
        <title>Draft genome information of white flower Hibiscus syriacus.</title>
        <authorList>
            <person name="Kim Y.-M."/>
        </authorList>
    </citation>
    <scope>NUCLEOTIDE SEQUENCE [LARGE SCALE GENOMIC DNA]</scope>
    <source>
        <strain evidence="1">YM2019G1</strain>
    </source>
</reference>
<organism evidence="1 2">
    <name type="scientific">Hibiscus syriacus</name>
    <name type="common">Rose of Sharon</name>
    <dbReference type="NCBI Taxonomy" id="106335"/>
    <lineage>
        <taxon>Eukaryota</taxon>
        <taxon>Viridiplantae</taxon>
        <taxon>Streptophyta</taxon>
        <taxon>Embryophyta</taxon>
        <taxon>Tracheophyta</taxon>
        <taxon>Spermatophyta</taxon>
        <taxon>Magnoliopsida</taxon>
        <taxon>eudicotyledons</taxon>
        <taxon>Gunneridae</taxon>
        <taxon>Pentapetalae</taxon>
        <taxon>rosids</taxon>
        <taxon>malvids</taxon>
        <taxon>Malvales</taxon>
        <taxon>Malvaceae</taxon>
        <taxon>Malvoideae</taxon>
        <taxon>Hibiscus</taxon>
    </lineage>
</organism>
<protein>
    <submittedName>
        <fullName evidence="1">Uncharacterized protein</fullName>
    </submittedName>
</protein>
<keyword evidence="2" id="KW-1185">Reference proteome</keyword>
<accession>A0A6A2XG41</accession>
<dbReference type="PANTHER" id="PTHR15629">
    <property type="entry name" value="SH3YL1 PROTEIN"/>
    <property type="match status" value="1"/>
</dbReference>
<dbReference type="Proteomes" id="UP000436088">
    <property type="component" value="Unassembled WGS sequence"/>
</dbReference>
<dbReference type="InterPro" id="IPR051702">
    <property type="entry name" value="SH3_domain_YSC84-like"/>
</dbReference>
<sequence>MPIRRFWKLNLQSGFQIAVLLRQLLVGDIIAGFVEGFSVEHVLREWCSYRPGWLNLPVVLRGAKGLAILTVVKAGVLLAYKLGTGLVIARRSDGTWSAPSAIFSIGLGCGAQCCGRTCGESGGSRSSGRG</sequence>
<dbReference type="EMBL" id="VEPZ02001419">
    <property type="protein sequence ID" value="KAE8674378.1"/>
    <property type="molecule type" value="Genomic_DNA"/>
</dbReference>
<proteinExistence type="predicted"/>
<dbReference type="PANTHER" id="PTHR15629:SF2">
    <property type="entry name" value="SH3 DOMAIN-CONTAINING YSC84-LIKE PROTEIN 1"/>
    <property type="match status" value="1"/>
</dbReference>
<gene>
    <name evidence="1" type="ORF">F3Y22_tig00111758pilonHSYRG00268</name>
</gene>
<dbReference type="GO" id="GO:0035091">
    <property type="term" value="F:phosphatidylinositol binding"/>
    <property type="evidence" value="ECO:0007669"/>
    <property type="project" value="TreeGrafter"/>
</dbReference>
<evidence type="ECO:0000313" key="2">
    <source>
        <dbReference type="Proteomes" id="UP000436088"/>
    </source>
</evidence>
<dbReference type="AlphaFoldDB" id="A0A6A2XG41"/>
<name>A0A6A2XG41_HIBSY</name>